<organism evidence="8 9">
    <name type="scientific">Microbulbifer echini</name>
    <dbReference type="NCBI Taxonomy" id="1529067"/>
    <lineage>
        <taxon>Bacteria</taxon>
        <taxon>Pseudomonadati</taxon>
        <taxon>Pseudomonadota</taxon>
        <taxon>Gammaproteobacteria</taxon>
        <taxon>Cellvibrionales</taxon>
        <taxon>Microbulbiferaceae</taxon>
        <taxon>Microbulbifer</taxon>
    </lineage>
</organism>
<name>A0ABV4NPH9_9GAMM</name>
<feature type="binding site" evidence="4">
    <location>
        <position position="134"/>
    </location>
    <ligand>
        <name>substrate</name>
    </ligand>
</feature>
<evidence type="ECO:0000256" key="5">
    <source>
        <dbReference type="RuleBase" id="RU000548"/>
    </source>
</evidence>
<evidence type="ECO:0000256" key="3">
    <source>
        <dbReference type="ARBA" id="ARBA00023027"/>
    </source>
</evidence>
<feature type="binding site" evidence="4">
    <location>
        <position position="189"/>
    </location>
    <ligand>
        <name>substrate</name>
    </ligand>
</feature>
<evidence type="ECO:0000259" key="7">
    <source>
        <dbReference type="SMART" id="SM00997"/>
    </source>
</evidence>
<accession>A0ABV4NPH9</accession>
<feature type="binding site" evidence="4">
    <location>
        <begin position="223"/>
        <end position="228"/>
    </location>
    <ligand>
        <name>NAD(+)</name>
        <dbReference type="ChEBI" id="CHEBI:57540"/>
    </ligand>
</feature>
<dbReference type="Pfam" id="PF05221">
    <property type="entry name" value="AdoHcyase"/>
    <property type="match status" value="1"/>
</dbReference>
<feature type="binding site" evidence="4">
    <location>
        <position position="159"/>
    </location>
    <ligand>
        <name>substrate</name>
    </ligand>
</feature>
<comment type="cofactor">
    <cofactor evidence="4 5">
        <name>NAD(+)</name>
        <dbReference type="ChEBI" id="CHEBI:57540"/>
    </cofactor>
    <text evidence="4 5">Binds 1 NAD(+) per subunit.</text>
</comment>
<dbReference type="PROSITE" id="PS00739">
    <property type="entry name" value="ADOHCYASE_2"/>
    <property type="match status" value="1"/>
</dbReference>
<dbReference type="SUPFAM" id="SSF51735">
    <property type="entry name" value="NAD(P)-binding Rossmann-fold domains"/>
    <property type="match status" value="1"/>
</dbReference>
<feature type="binding site" evidence="4">
    <location>
        <position position="193"/>
    </location>
    <ligand>
        <name>substrate</name>
    </ligand>
</feature>
<keyword evidence="9" id="KW-1185">Reference proteome</keyword>
<evidence type="ECO:0000256" key="4">
    <source>
        <dbReference type="HAMAP-Rule" id="MF_00563"/>
    </source>
</evidence>
<sequence>MSTEFKDFKIADITLAEWGRREIEIAEGEMPALMTLREKYRADQPLAGARIMGCIHMTIQTAVLIETLIALGAEVRWSSCNIFSTQDHAAAAIAASGIPVFAWKGETEEEYEWCLERTVGADVAGWRPNMILDDGGDLTELLHRKYPGILNNCHGISEETTTGVHRLQDMLRDGALKVPAINVNDAVTKSKNDNKYGCRHSLNDAIKRATDHLLAGKKALVIGYGDVGKGSAASLRQEGMIVKVSEVDPICAMQACMDGFELVSPYIDGINTGTAEGINKALLANTDLIVTTTGNADVCDKHMLSALKSGAVVSNIGHFDNEIDTAFMRENWEWQEVKPQVHKIVRNSENNDHLLLLSEGRLVNLGNATGHPSRIMDGSFANQVLAQIHLYEEKFADLPSDQKVPALYVKVLPKHLDEEVARYMVEGFDGVITRMTEEQAKYIGVSVEGPFKPESYKY</sequence>
<comment type="catalytic activity">
    <reaction evidence="4 5">
        <text>S-adenosyl-L-homocysteine + H2O = L-homocysteine + adenosine</text>
        <dbReference type="Rhea" id="RHEA:21708"/>
        <dbReference type="ChEBI" id="CHEBI:15377"/>
        <dbReference type="ChEBI" id="CHEBI:16335"/>
        <dbReference type="ChEBI" id="CHEBI:57856"/>
        <dbReference type="ChEBI" id="CHEBI:58199"/>
        <dbReference type="EC" id="3.13.2.1"/>
    </reaction>
</comment>
<dbReference type="PIRSF" id="PIRSF001109">
    <property type="entry name" value="Ad_hcy_hydrolase"/>
    <property type="match status" value="1"/>
</dbReference>
<evidence type="ECO:0000256" key="2">
    <source>
        <dbReference type="ARBA" id="ARBA00022563"/>
    </source>
</evidence>
<feature type="binding site" evidence="4">
    <location>
        <position position="58"/>
    </location>
    <ligand>
        <name>substrate</name>
    </ligand>
</feature>
<dbReference type="SMART" id="SM00997">
    <property type="entry name" value="AdoHcyase_NAD"/>
    <property type="match status" value="1"/>
</dbReference>
<feature type="binding site" evidence="4">
    <location>
        <position position="194"/>
    </location>
    <ligand>
        <name>NAD(+)</name>
        <dbReference type="ChEBI" id="CHEBI:57540"/>
    </ligand>
</feature>
<comment type="subcellular location">
    <subcellularLocation>
        <location evidence="4">Cytoplasm</location>
    </subcellularLocation>
</comment>
<keyword evidence="3 4" id="KW-0520">NAD</keyword>
<dbReference type="PANTHER" id="PTHR23420:SF0">
    <property type="entry name" value="ADENOSYLHOMOCYSTEINASE"/>
    <property type="match status" value="1"/>
</dbReference>
<evidence type="ECO:0000313" key="8">
    <source>
        <dbReference type="EMBL" id="MFA0791302.1"/>
    </source>
</evidence>
<dbReference type="RefSeq" id="WP_299585288.1">
    <property type="nucleotide sequence ID" value="NZ_JBGMEL010000011.1"/>
</dbReference>
<comment type="pathway">
    <text evidence="4 5">Amino-acid biosynthesis; L-homocysteine biosynthesis; L-homocysteine from S-adenosyl-L-homocysteine: step 1/1.</text>
</comment>
<dbReference type="Pfam" id="PF00670">
    <property type="entry name" value="AdoHcyase_NAD"/>
    <property type="match status" value="1"/>
</dbReference>
<dbReference type="InterPro" id="IPR036291">
    <property type="entry name" value="NAD(P)-bd_dom_sf"/>
</dbReference>
<comment type="function">
    <text evidence="4">May play a key role in the regulation of the intracellular concentration of adenosylhomocysteine.</text>
</comment>
<evidence type="ECO:0000256" key="6">
    <source>
        <dbReference type="RuleBase" id="RU004166"/>
    </source>
</evidence>
<dbReference type="SMART" id="SM00996">
    <property type="entry name" value="AdoHcyase"/>
    <property type="match status" value="1"/>
</dbReference>
<dbReference type="PROSITE" id="PS00738">
    <property type="entry name" value="ADOHCYASE_1"/>
    <property type="match status" value="1"/>
</dbReference>
<feature type="binding site" evidence="4">
    <location>
        <begin position="316"/>
        <end position="318"/>
    </location>
    <ligand>
        <name>NAD(+)</name>
        <dbReference type="ChEBI" id="CHEBI:57540"/>
    </ligand>
</feature>
<keyword evidence="4 5" id="KW-0378">Hydrolase</keyword>
<dbReference type="Gene3D" id="3.40.50.720">
    <property type="entry name" value="NAD(P)-binding Rossmann-like Domain"/>
    <property type="match status" value="1"/>
</dbReference>
<feature type="binding site" evidence="4">
    <location>
        <position position="246"/>
    </location>
    <ligand>
        <name>NAD(+)</name>
        <dbReference type="ChEBI" id="CHEBI:57540"/>
    </ligand>
</feature>
<dbReference type="EC" id="3.13.2.1" evidence="4"/>
<protein>
    <recommendedName>
        <fullName evidence="4">Adenosylhomocysteinase</fullName>
        <ecNumber evidence="4">3.13.2.1</ecNumber>
    </recommendedName>
    <alternativeName>
        <fullName evidence="4">S-adenosyl-L-homocysteine hydrolase</fullName>
        <shortName evidence="4">AdoHcyase</shortName>
    </alternativeName>
</protein>
<feature type="binding site" evidence="4">
    <location>
        <position position="364"/>
    </location>
    <ligand>
        <name>NAD(+)</name>
        <dbReference type="ChEBI" id="CHEBI:57540"/>
    </ligand>
</feature>
<proteinExistence type="inferred from homology"/>
<keyword evidence="2 4" id="KW-0554">One-carbon metabolism</keyword>
<evidence type="ECO:0000313" key="9">
    <source>
        <dbReference type="Proteomes" id="UP001569414"/>
    </source>
</evidence>
<dbReference type="CDD" id="cd00401">
    <property type="entry name" value="SAHH"/>
    <property type="match status" value="1"/>
</dbReference>
<dbReference type="SUPFAM" id="SSF52283">
    <property type="entry name" value="Formate/glycerate dehydrogenase catalytic domain-like"/>
    <property type="match status" value="1"/>
</dbReference>
<dbReference type="HAMAP" id="MF_00563">
    <property type="entry name" value="AdoHcyase"/>
    <property type="match status" value="1"/>
</dbReference>
<dbReference type="InterPro" id="IPR015878">
    <property type="entry name" value="Ado_hCys_hydrolase_NAD-bd"/>
</dbReference>
<evidence type="ECO:0000256" key="1">
    <source>
        <dbReference type="ARBA" id="ARBA00007122"/>
    </source>
</evidence>
<dbReference type="InterPro" id="IPR042172">
    <property type="entry name" value="Adenosylhomocyst_ase-like_sf"/>
</dbReference>
<feature type="domain" description="S-adenosyl-L-homocysteine hydrolase NAD binding" evidence="7">
    <location>
        <begin position="194"/>
        <end position="370"/>
    </location>
</feature>
<dbReference type="NCBIfam" id="NF004005">
    <property type="entry name" value="PRK05476.2-3"/>
    <property type="match status" value="1"/>
</dbReference>
<dbReference type="InterPro" id="IPR000043">
    <property type="entry name" value="Adenosylhomocysteinase-like"/>
</dbReference>
<feature type="binding site" evidence="4">
    <location>
        <position position="295"/>
    </location>
    <ligand>
        <name>NAD(+)</name>
        <dbReference type="ChEBI" id="CHEBI:57540"/>
    </ligand>
</feature>
<dbReference type="NCBIfam" id="TIGR00936">
    <property type="entry name" value="ahcY"/>
    <property type="match status" value="1"/>
</dbReference>
<dbReference type="PANTHER" id="PTHR23420">
    <property type="entry name" value="ADENOSYLHOMOCYSTEINASE"/>
    <property type="match status" value="1"/>
</dbReference>
<gene>
    <name evidence="4 8" type="primary">ahcY</name>
    <name evidence="8" type="ORF">ACCI51_12165</name>
</gene>
<comment type="similarity">
    <text evidence="1 4 6">Belongs to the adenosylhomocysteinase family.</text>
</comment>
<dbReference type="Proteomes" id="UP001569414">
    <property type="component" value="Unassembled WGS sequence"/>
</dbReference>
<feature type="binding site" evidence="4">
    <location>
        <begin position="160"/>
        <end position="162"/>
    </location>
    <ligand>
        <name>NAD(+)</name>
        <dbReference type="ChEBI" id="CHEBI:57540"/>
    </ligand>
</feature>
<comment type="caution">
    <text evidence="8">The sequence shown here is derived from an EMBL/GenBank/DDBJ whole genome shotgun (WGS) entry which is preliminary data.</text>
</comment>
<dbReference type="Gene3D" id="3.40.50.1480">
    <property type="entry name" value="Adenosylhomocysteinase-like"/>
    <property type="match status" value="3"/>
</dbReference>
<dbReference type="InterPro" id="IPR020082">
    <property type="entry name" value="S-Ado-L-homoCys_hydrolase_CS"/>
</dbReference>
<dbReference type="EMBL" id="JBGMEL010000011">
    <property type="protein sequence ID" value="MFA0791302.1"/>
    <property type="molecule type" value="Genomic_DNA"/>
</dbReference>
<reference evidence="8 9" key="1">
    <citation type="submission" date="2024-08" db="EMBL/GenBank/DDBJ databases">
        <authorList>
            <person name="Ishaq N."/>
        </authorList>
    </citation>
    <scope>NUCLEOTIDE SEQUENCE [LARGE SCALE GENOMIC DNA]</scope>
    <source>
        <strain evidence="8 9">JCM 30400</strain>
    </source>
</reference>
<keyword evidence="4" id="KW-0963">Cytoplasm</keyword>